<dbReference type="GO" id="GO:0005886">
    <property type="term" value="C:plasma membrane"/>
    <property type="evidence" value="ECO:0007669"/>
    <property type="project" value="TreeGrafter"/>
</dbReference>
<dbReference type="EMBL" id="UZAI01006988">
    <property type="protein sequence ID" value="VDO97577.1"/>
    <property type="molecule type" value="Genomic_DNA"/>
</dbReference>
<dbReference type="PANTHER" id="PTHR12444:SF8">
    <property type="entry name" value="PROTEIN EFR3 HOMOLOG CMP44E"/>
    <property type="match status" value="1"/>
</dbReference>
<protein>
    <submittedName>
        <fullName evidence="1">Uncharacterized protein</fullName>
    </submittedName>
</protein>
<proteinExistence type="predicted"/>
<dbReference type="AlphaFoldDB" id="A0A3P8AKZ0"/>
<dbReference type="InterPro" id="IPR051851">
    <property type="entry name" value="EFR3_Homologs"/>
</dbReference>
<evidence type="ECO:0000313" key="1">
    <source>
        <dbReference type="EMBL" id="VDO97577.1"/>
    </source>
</evidence>
<accession>A0A3P8AKZ0</accession>
<organism evidence="1 2">
    <name type="scientific">Schistosoma margrebowiei</name>
    <dbReference type="NCBI Taxonomy" id="48269"/>
    <lineage>
        <taxon>Eukaryota</taxon>
        <taxon>Metazoa</taxon>
        <taxon>Spiralia</taxon>
        <taxon>Lophotrochozoa</taxon>
        <taxon>Platyhelminthes</taxon>
        <taxon>Trematoda</taxon>
        <taxon>Digenea</taxon>
        <taxon>Strigeidida</taxon>
        <taxon>Schistosomatoidea</taxon>
        <taxon>Schistosomatidae</taxon>
        <taxon>Schistosoma</taxon>
    </lineage>
</organism>
<sequence>MFPRSELDSNSNESQCDPSQEAVYVFEDIVRQASYTNIKPVVTSILTHLDNHKLWDPCDFPLLIFQYLLDSLKIANLNSAAPFWRLGAAQIIQW</sequence>
<gene>
    <name evidence="1" type="ORF">SMRZ_LOCUS11881</name>
</gene>
<dbReference type="GO" id="GO:0072659">
    <property type="term" value="P:protein localization to plasma membrane"/>
    <property type="evidence" value="ECO:0007669"/>
    <property type="project" value="TreeGrafter"/>
</dbReference>
<dbReference type="PANTHER" id="PTHR12444">
    <property type="entry name" value="PROTEIN EFR3 HOMOLOG CMP44E"/>
    <property type="match status" value="1"/>
</dbReference>
<reference evidence="1 2" key="1">
    <citation type="submission" date="2018-11" db="EMBL/GenBank/DDBJ databases">
        <authorList>
            <consortium name="Pathogen Informatics"/>
        </authorList>
    </citation>
    <scope>NUCLEOTIDE SEQUENCE [LARGE SCALE GENOMIC DNA]</scope>
    <source>
        <strain evidence="1 2">Zambia</strain>
    </source>
</reference>
<dbReference type="Proteomes" id="UP000277204">
    <property type="component" value="Unassembled WGS sequence"/>
</dbReference>
<name>A0A3P8AKZ0_9TREM</name>
<keyword evidence="2" id="KW-1185">Reference proteome</keyword>
<evidence type="ECO:0000313" key="2">
    <source>
        <dbReference type="Proteomes" id="UP000277204"/>
    </source>
</evidence>